<gene>
    <name evidence="14" type="ORF">ANN_24414</name>
</gene>
<dbReference type="PROSITE" id="PS50950">
    <property type="entry name" value="ZF_THAP"/>
    <property type="match status" value="1"/>
</dbReference>
<accession>A0ABQ8S308</accession>
<keyword evidence="4 12" id="KW-0863">Zinc-finger</keyword>
<evidence type="ECO:0000256" key="1">
    <source>
        <dbReference type="ARBA" id="ARBA00004642"/>
    </source>
</evidence>
<keyword evidence="15" id="KW-1185">Reference proteome</keyword>
<dbReference type="PANTHER" id="PTHR46600">
    <property type="entry name" value="THAP DOMAIN-CONTAINING"/>
    <property type="match status" value="1"/>
</dbReference>
<keyword evidence="10" id="KW-0539">Nucleus</keyword>
<evidence type="ECO:0000256" key="5">
    <source>
        <dbReference type="ARBA" id="ARBA00022833"/>
    </source>
</evidence>
<dbReference type="Proteomes" id="UP001148838">
    <property type="component" value="Unassembled WGS sequence"/>
</dbReference>
<evidence type="ECO:0000256" key="6">
    <source>
        <dbReference type="ARBA" id="ARBA00023015"/>
    </source>
</evidence>
<dbReference type="Pfam" id="PF05485">
    <property type="entry name" value="THAP"/>
    <property type="match status" value="1"/>
</dbReference>
<sequence length="372" mass="42319">MSEQKATFLMQLPCIVKITQKVALPSCGGVGQGRHDLSRTIIVLHTSLTSRSDAICNLTSLFQILPGKTCVKMGHHCCVPRCNSNSRYTGTVGLTFHAFPIDPKERKLWILSVRRADYSKLTVNKHTKVCSKHFRNEDFIQGQNSKRRMLKKGVVPSVFAWTNDGNTSQSDKKNQLPQKPDDLDIARSQKALEEAFISLEKAAKIMGLIVNESKTKYMISSRKGSIISKAPTYLTIENYKFEYEPDIITVLKIGRLQWAGHLVRMDDTRPAKRAFTSNPGGSRSVGRPMSRWENNVYEDANFIGARMWTVKCNLTPHYTTQTYPYRKQNKRRQDQQQPVLMMANSRPKHVNKLYGLLRATFSCGVKEYKLLV</sequence>
<evidence type="ECO:0000256" key="8">
    <source>
        <dbReference type="ARBA" id="ARBA00023125"/>
    </source>
</evidence>
<keyword evidence="11" id="KW-0131">Cell cycle</keyword>
<keyword evidence="3" id="KW-0479">Metal-binding</keyword>
<keyword evidence="7" id="KW-0175">Coiled coil</keyword>
<evidence type="ECO:0000313" key="14">
    <source>
        <dbReference type="EMBL" id="KAJ4428394.1"/>
    </source>
</evidence>
<evidence type="ECO:0000259" key="13">
    <source>
        <dbReference type="PROSITE" id="PS50950"/>
    </source>
</evidence>
<organism evidence="14 15">
    <name type="scientific">Periplaneta americana</name>
    <name type="common">American cockroach</name>
    <name type="synonym">Blatta americana</name>
    <dbReference type="NCBI Taxonomy" id="6978"/>
    <lineage>
        <taxon>Eukaryota</taxon>
        <taxon>Metazoa</taxon>
        <taxon>Ecdysozoa</taxon>
        <taxon>Arthropoda</taxon>
        <taxon>Hexapoda</taxon>
        <taxon>Insecta</taxon>
        <taxon>Pterygota</taxon>
        <taxon>Neoptera</taxon>
        <taxon>Polyneoptera</taxon>
        <taxon>Dictyoptera</taxon>
        <taxon>Blattodea</taxon>
        <taxon>Blattoidea</taxon>
        <taxon>Blattidae</taxon>
        <taxon>Blattinae</taxon>
        <taxon>Periplaneta</taxon>
    </lineage>
</organism>
<dbReference type="EMBL" id="JAJSOF020000037">
    <property type="protein sequence ID" value="KAJ4428394.1"/>
    <property type="molecule type" value="Genomic_DNA"/>
</dbReference>
<evidence type="ECO:0000256" key="2">
    <source>
        <dbReference type="ARBA" id="ARBA00006177"/>
    </source>
</evidence>
<dbReference type="SMART" id="SM00980">
    <property type="entry name" value="THAP"/>
    <property type="match status" value="1"/>
</dbReference>
<name>A0ABQ8S308_PERAM</name>
<dbReference type="SMART" id="SM00692">
    <property type="entry name" value="DM3"/>
    <property type="match status" value="1"/>
</dbReference>
<proteinExistence type="inferred from homology"/>
<evidence type="ECO:0000256" key="3">
    <source>
        <dbReference type="ARBA" id="ARBA00022723"/>
    </source>
</evidence>
<evidence type="ECO:0000256" key="12">
    <source>
        <dbReference type="PROSITE-ProRule" id="PRU00309"/>
    </source>
</evidence>
<dbReference type="InterPro" id="IPR006612">
    <property type="entry name" value="THAP_Znf"/>
</dbReference>
<comment type="similarity">
    <text evidence="2">Belongs to the THAP1 family.</text>
</comment>
<keyword evidence="8 12" id="KW-0238">DNA-binding</keyword>
<evidence type="ECO:0000256" key="10">
    <source>
        <dbReference type="ARBA" id="ARBA00023242"/>
    </source>
</evidence>
<evidence type="ECO:0000256" key="11">
    <source>
        <dbReference type="ARBA" id="ARBA00023306"/>
    </source>
</evidence>
<dbReference type="InterPro" id="IPR038441">
    <property type="entry name" value="THAP_Znf_sf"/>
</dbReference>
<keyword evidence="6" id="KW-0805">Transcription regulation</keyword>
<dbReference type="Gene3D" id="6.20.210.20">
    <property type="entry name" value="THAP domain"/>
    <property type="match status" value="1"/>
</dbReference>
<keyword evidence="5" id="KW-0862">Zinc</keyword>
<dbReference type="InterPro" id="IPR026516">
    <property type="entry name" value="THAP1/10"/>
</dbReference>
<comment type="subcellular location">
    <subcellularLocation>
        <location evidence="1">Nucleus</location>
        <location evidence="1">Nucleoplasm</location>
    </subcellularLocation>
</comment>
<evidence type="ECO:0000256" key="9">
    <source>
        <dbReference type="ARBA" id="ARBA00023163"/>
    </source>
</evidence>
<evidence type="ECO:0000313" key="15">
    <source>
        <dbReference type="Proteomes" id="UP001148838"/>
    </source>
</evidence>
<dbReference type="PANTHER" id="PTHR46600:SF1">
    <property type="entry name" value="THAP DOMAIN-CONTAINING PROTEIN 1"/>
    <property type="match status" value="1"/>
</dbReference>
<comment type="caution">
    <text evidence="14">The sequence shown here is derived from an EMBL/GenBank/DDBJ whole genome shotgun (WGS) entry which is preliminary data.</text>
</comment>
<reference evidence="14 15" key="1">
    <citation type="journal article" date="2022" name="Allergy">
        <title>Genome assembly and annotation of Periplaneta americana reveal a comprehensive cockroach allergen profile.</title>
        <authorList>
            <person name="Wang L."/>
            <person name="Xiong Q."/>
            <person name="Saelim N."/>
            <person name="Wang L."/>
            <person name="Nong W."/>
            <person name="Wan A.T."/>
            <person name="Shi M."/>
            <person name="Liu X."/>
            <person name="Cao Q."/>
            <person name="Hui J.H.L."/>
            <person name="Sookrung N."/>
            <person name="Leung T.F."/>
            <person name="Tungtrongchitr A."/>
            <person name="Tsui S.K.W."/>
        </authorList>
    </citation>
    <scope>NUCLEOTIDE SEQUENCE [LARGE SCALE GENOMIC DNA]</scope>
    <source>
        <strain evidence="14">PWHHKU_190912</strain>
    </source>
</reference>
<protein>
    <recommendedName>
        <fullName evidence="13">THAP-type domain-containing protein</fullName>
    </recommendedName>
</protein>
<dbReference type="SUPFAM" id="SSF57716">
    <property type="entry name" value="Glucocorticoid receptor-like (DNA-binding domain)"/>
    <property type="match status" value="1"/>
</dbReference>
<evidence type="ECO:0000256" key="7">
    <source>
        <dbReference type="ARBA" id="ARBA00023054"/>
    </source>
</evidence>
<feature type="domain" description="THAP-type" evidence="13">
    <location>
        <begin position="73"/>
        <end position="159"/>
    </location>
</feature>
<evidence type="ECO:0000256" key="4">
    <source>
        <dbReference type="ARBA" id="ARBA00022771"/>
    </source>
</evidence>
<keyword evidence="9" id="KW-0804">Transcription</keyword>